<dbReference type="EMBL" id="KB446535">
    <property type="protein sequence ID" value="EME49786.1"/>
    <property type="molecule type" value="Genomic_DNA"/>
</dbReference>
<protein>
    <recommendedName>
        <fullName evidence="3">Yeast cell wall synthesis Kre9/Knh1-like N-terminal domain-containing protein</fullName>
    </recommendedName>
</protein>
<keyword evidence="5" id="KW-1185">Reference proteome</keyword>
<dbReference type="PANTHER" id="PTHR40633">
    <property type="entry name" value="MATRIX PROTEIN, PUTATIVE (AFU_ORTHOLOGUE AFUA_8G05410)-RELATED"/>
    <property type="match status" value="1"/>
</dbReference>
<sequence length="176" mass="18020">MFTRSFIAALLSAVAYAQSTANPFKINGSLDTAAGKSLQLQWNPTTQGSVSLILRSGSSNNLAEGTTIAANIANSGSYTWNVPDSIARGSSYTVEIVSDSDPSETNYTPAFVVDSSNTAPVSMSSVSLGAPSSSVNLSTAAVTASPSAFPLPAGVTIDTVAHSSTGLRLFNFMVSL</sequence>
<evidence type="ECO:0000256" key="1">
    <source>
        <dbReference type="ARBA" id="ARBA00022729"/>
    </source>
</evidence>
<feature type="domain" description="Yeast cell wall synthesis Kre9/Knh1-like N-terminal" evidence="3">
    <location>
        <begin position="33"/>
        <end position="112"/>
    </location>
</feature>
<feature type="chain" id="PRO_5004109805" description="Yeast cell wall synthesis Kre9/Knh1-like N-terminal domain-containing protein" evidence="2">
    <location>
        <begin position="18"/>
        <end position="176"/>
    </location>
</feature>
<reference evidence="4 5" key="2">
    <citation type="journal article" date="2012" name="PLoS Pathog.">
        <title>Diverse lifestyles and strategies of plant pathogenesis encoded in the genomes of eighteen Dothideomycetes fungi.</title>
        <authorList>
            <person name="Ohm R.A."/>
            <person name="Feau N."/>
            <person name="Henrissat B."/>
            <person name="Schoch C.L."/>
            <person name="Horwitz B.A."/>
            <person name="Barry K.W."/>
            <person name="Condon B.J."/>
            <person name="Copeland A.C."/>
            <person name="Dhillon B."/>
            <person name="Glaser F."/>
            <person name="Hesse C.N."/>
            <person name="Kosti I."/>
            <person name="LaButti K."/>
            <person name="Lindquist E.A."/>
            <person name="Lucas S."/>
            <person name="Salamov A.A."/>
            <person name="Bradshaw R.E."/>
            <person name="Ciuffetti L."/>
            <person name="Hamelin R.C."/>
            <person name="Kema G.H.J."/>
            <person name="Lawrence C."/>
            <person name="Scott J.A."/>
            <person name="Spatafora J.W."/>
            <person name="Turgeon B.G."/>
            <person name="de Wit P.J.G.M."/>
            <person name="Zhong S."/>
            <person name="Goodwin S.B."/>
            <person name="Grigoriev I.V."/>
        </authorList>
    </citation>
    <scope>NUCLEOTIDE SEQUENCE [LARGE SCALE GENOMIC DNA]</scope>
    <source>
        <strain evidence="5">NZE10 / CBS 128990</strain>
    </source>
</reference>
<dbReference type="STRING" id="675120.N1Q1Z8"/>
<evidence type="ECO:0000259" key="3">
    <source>
        <dbReference type="Pfam" id="PF10342"/>
    </source>
</evidence>
<evidence type="ECO:0000256" key="2">
    <source>
        <dbReference type="SAM" id="SignalP"/>
    </source>
</evidence>
<dbReference type="OrthoDB" id="2260257at2759"/>
<dbReference type="Proteomes" id="UP000016933">
    <property type="component" value="Unassembled WGS sequence"/>
</dbReference>
<organism evidence="4 5">
    <name type="scientific">Dothistroma septosporum (strain NZE10 / CBS 128990)</name>
    <name type="common">Red band needle blight fungus</name>
    <name type="synonym">Mycosphaerella pini</name>
    <dbReference type="NCBI Taxonomy" id="675120"/>
    <lineage>
        <taxon>Eukaryota</taxon>
        <taxon>Fungi</taxon>
        <taxon>Dikarya</taxon>
        <taxon>Ascomycota</taxon>
        <taxon>Pezizomycotina</taxon>
        <taxon>Dothideomycetes</taxon>
        <taxon>Dothideomycetidae</taxon>
        <taxon>Mycosphaerellales</taxon>
        <taxon>Mycosphaerellaceae</taxon>
        <taxon>Dothistroma</taxon>
    </lineage>
</organism>
<reference evidence="5" key="1">
    <citation type="journal article" date="2012" name="PLoS Genet.">
        <title>The genomes of the fungal plant pathogens Cladosporium fulvum and Dothistroma septosporum reveal adaptation to different hosts and lifestyles but also signatures of common ancestry.</title>
        <authorList>
            <person name="de Wit P.J.G.M."/>
            <person name="van der Burgt A."/>
            <person name="Oekmen B."/>
            <person name="Stergiopoulos I."/>
            <person name="Abd-Elsalam K.A."/>
            <person name="Aerts A.L."/>
            <person name="Bahkali A.H."/>
            <person name="Beenen H.G."/>
            <person name="Chettri P."/>
            <person name="Cox M.P."/>
            <person name="Datema E."/>
            <person name="de Vries R.P."/>
            <person name="Dhillon B."/>
            <person name="Ganley A.R."/>
            <person name="Griffiths S.A."/>
            <person name="Guo Y."/>
            <person name="Hamelin R.C."/>
            <person name="Henrissat B."/>
            <person name="Kabir M.S."/>
            <person name="Jashni M.K."/>
            <person name="Kema G."/>
            <person name="Klaubauf S."/>
            <person name="Lapidus A."/>
            <person name="Levasseur A."/>
            <person name="Lindquist E."/>
            <person name="Mehrabi R."/>
            <person name="Ohm R.A."/>
            <person name="Owen T.J."/>
            <person name="Salamov A."/>
            <person name="Schwelm A."/>
            <person name="Schijlen E."/>
            <person name="Sun H."/>
            <person name="van den Burg H.A."/>
            <person name="van Ham R.C.H.J."/>
            <person name="Zhang S."/>
            <person name="Goodwin S.B."/>
            <person name="Grigoriev I.V."/>
            <person name="Collemare J."/>
            <person name="Bradshaw R.E."/>
        </authorList>
    </citation>
    <scope>NUCLEOTIDE SEQUENCE [LARGE SCALE GENOMIC DNA]</scope>
    <source>
        <strain evidence="5">NZE10 / CBS 128990</strain>
    </source>
</reference>
<dbReference type="PANTHER" id="PTHR40633:SF1">
    <property type="entry name" value="GPI ANCHORED SERINE-THREONINE RICH PROTEIN (AFU_ORTHOLOGUE AFUA_1G03630)"/>
    <property type="match status" value="1"/>
</dbReference>
<dbReference type="eggNOG" id="ENOG502S73X">
    <property type="taxonomic scope" value="Eukaryota"/>
</dbReference>
<dbReference type="Pfam" id="PF10342">
    <property type="entry name" value="Kre9_KNH"/>
    <property type="match status" value="1"/>
</dbReference>
<accession>N1Q1Z8</accession>
<dbReference type="OMA" id="NTGTYGW"/>
<keyword evidence="1 2" id="KW-0732">Signal</keyword>
<evidence type="ECO:0000313" key="4">
    <source>
        <dbReference type="EMBL" id="EME49786.1"/>
    </source>
</evidence>
<dbReference type="AlphaFoldDB" id="N1Q1Z8"/>
<name>N1Q1Z8_DOTSN</name>
<dbReference type="HOGENOM" id="CLU_1525106_0_0_1"/>
<evidence type="ECO:0000313" key="5">
    <source>
        <dbReference type="Proteomes" id="UP000016933"/>
    </source>
</evidence>
<gene>
    <name evidence="4" type="ORF">DOTSEDRAFT_40928</name>
</gene>
<proteinExistence type="predicted"/>
<dbReference type="InterPro" id="IPR018466">
    <property type="entry name" value="Kre9/Knh1-like_N"/>
</dbReference>
<feature type="signal peptide" evidence="2">
    <location>
        <begin position="1"/>
        <end position="17"/>
    </location>
</feature>
<dbReference type="InterPro" id="IPR052982">
    <property type="entry name" value="SRP1/TIP1-like"/>
</dbReference>